<evidence type="ECO:0000256" key="1">
    <source>
        <dbReference type="SAM" id="SignalP"/>
    </source>
</evidence>
<dbReference type="AlphaFoldDB" id="A0A7Y0AI65"/>
<evidence type="ECO:0000313" key="3">
    <source>
        <dbReference type="Proteomes" id="UP000559626"/>
    </source>
</evidence>
<evidence type="ECO:0008006" key="4">
    <source>
        <dbReference type="Google" id="ProtNLM"/>
    </source>
</evidence>
<keyword evidence="1" id="KW-0732">Signal</keyword>
<comment type="caution">
    <text evidence="2">The sequence shown here is derived from an EMBL/GenBank/DDBJ whole genome shotgun (WGS) entry which is preliminary data.</text>
</comment>
<evidence type="ECO:0000313" key="2">
    <source>
        <dbReference type="EMBL" id="NML67841.1"/>
    </source>
</evidence>
<dbReference type="RefSeq" id="WP_169533480.1">
    <property type="nucleotide sequence ID" value="NZ_JABBGH010000003.1"/>
</dbReference>
<organism evidence="2 3">
    <name type="scientific">Hymenobacter polaris</name>
    <dbReference type="NCBI Taxonomy" id="2682546"/>
    <lineage>
        <taxon>Bacteria</taxon>
        <taxon>Pseudomonadati</taxon>
        <taxon>Bacteroidota</taxon>
        <taxon>Cytophagia</taxon>
        <taxon>Cytophagales</taxon>
        <taxon>Hymenobacteraceae</taxon>
        <taxon>Hymenobacter</taxon>
    </lineage>
</organism>
<gene>
    <name evidence="2" type="ORF">HHL22_21775</name>
</gene>
<keyword evidence="3" id="KW-1185">Reference proteome</keyword>
<protein>
    <recommendedName>
        <fullName evidence="4">Virulence factor</fullName>
    </recommendedName>
</protein>
<sequence>MSLRPLFFALLLSLAAAGTASAQIVIGARIGVGPRYYAPRPRYYAPPVVVAPAPVYYAPPVVAPPVYYAPRPVYYAPRPVYYAPRPYYGRGYYGRW</sequence>
<accession>A0A7Y0AI65</accession>
<dbReference type="Proteomes" id="UP000559626">
    <property type="component" value="Unassembled WGS sequence"/>
</dbReference>
<dbReference type="EMBL" id="JABBGH010000003">
    <property type="protein sequence ID" value="NML67841.1"/>
    <property type="molecule type" value="Genomic_DNA"/>
</dbReference>
<name>A0A7Y0AI65_9BACT</name>
<feature type="chain" id="PRO_5030637116" description="Virulence factor" evidence="1">
    <location>
        <begin position="23"/>
        <end position="96"/>
    </location>
</feature>
<reference evidence="2 3" key="1">
    <citation type="submission" date="2020-04" db="EMBL/GenBank/DDBJ databases">
        <title>Hymenobacter polaris sp. nov., isolated from Arctic soil.</title>
        <authorList>
            <person name="Dahal R.H."/>
        </authorList>
    </citation>
    <scope>NUCLEOTIDE SEQUENCE [LARGE SCALE GENOMIC DNA]</scope>
    <source>
        <strain evidence="2 3">RP-2-7</strain>
    </source>
</reference>
<proteinExistence type="predicted"/>
<feature type="signal peptide" evidence="1">
    <location>
        <begin position="1"/>
        <end position="22"/>
    </location>
</feature>